<dbReference type="PROSITE" id="PS50067">
    <property type="entry name" value="KINESIN_MOTOR_2"/>
    <property type="match status" value="1"/>
</dbReference>
<dbReference type="GeneID" id="136813111"/>
<keyword evidence="3 5" id="KW-0067">ATP-binding</keyword>
<dbReference type="GO" id="GO:0003777">
    <property type="term" value="F:microtubule motor activity"/>
    <property type="evidence" value="ECO:0007669"/>
    <property type="project" value="InterPro"/>
</dbReference>
<keyword evidence="2 5" id="KW-0547">Nucleotide-binding</keyword>
<comment type="subcellular location">
    <subcellularLocation>
        <location evidence="1">Cytoplasm</location>
        <location evidence="1">Cytoskeleton</location>
    </subcellularLocation>
</comment>
<keyword evidence="8" id="KW-1185">Reference proteome</keyword>
<dbReference type="GO" id="GO:0008017">
    <property type="term" value="F:microtubule binding"/>
    <property type="evidence" value="ECO:0007669"/>
    <property type="project" value="InterPro"/>
</dbReference>
<dbReference type="AlphaFoldDB" id="A0A7M5WQ20"/>
<proteinExistence type="inferred from homology"/>
<name>A0A7M5WQ20_9CNID</name>
<dbReference type="GO" id="GO:0005874">
    <property type="term" value="C:microtubule"/>
    <property type="evidence" value="ECO:0007669"/>
    <property type="project" value="TreeGrafter"/>
</dbReference>
<dbReference type="PANTHER" id="PTHR24115">
    <property type="entry name" value="KINESIN-RELATED"/>
    <property type="match status" value="1"/>
</dbReference>
<dbReference type="GO" id="GO:0016887">
    <property type="term" value="F:ATP hydrolysis activity"/>
    <property type="evidence" value="ECO:0007669"/>
    <property type="project" value="TreeGrafter"/>
</dbReference>
<reference evidence="7" key="1">
    <citation type="submission" date="2021-01" db="UniProtKB">
        <authorList>
            <consortium name="EnsemblMetazoa"/>
        </authorList>
    </citation>
    <scope>IDENTIFICATION</scope>
</reference>
<dbReference type="Proteomes" id="UP000594262">
    <property type="component" value="Unplaced"/>
</dbReference>
<dbReference type="EnsemblMetazoa" id="CLYHEMT000183.1">
    <property type="protein sequence ID" value="CLYHEMP000183.1"/>
    <property type="gene ID" value="CLYHEMG000183"/>
</dbReference>
<dbReference type="GO" id="GO:0005871">
    <property type="term" value="C:kinesin complex"/>
    <property type="evidence" value="ECO:0007669"/>
    <property type="project" value="TreeGrafter"/>
</dbReference>
<dbReference type="SUPFAM" id="SSF52540">
    <property type="entry name" value="P-loop containing nucleoside triphosphate hydrolases"/>
    <property type="match status" value="1"/>
</dbReference>
<protein>
    <recommendedName>
        <fullName evidence="6">Kinesin motor domain-containing protein</fullName>
    </recommendedName>
</protein>
<feature type="binding site" evidence="5">
    <location>
        <begin position="98"/>
        <end position="105"/>
    </location>
    <ligand>
        <name>ATP</name>
        <dbReference type="ChEBI" id="CHEBI:30616"/>
    </ligand>
</feature>
<feature type="domain" description="Kinesin motor" evidence="6">
    <location>
        <begin position="15"/>
        <end position="383"/>
    </location>
</feature>
<evidence type="ECO:0000256" key="2">
    <source>
        <dbReference type="ARBA" id="ARBA00022741"/>
    </source>
</evidence>
<evidence type="ECO:0000313" key="8">
    <source>
        <dbReference type="Proteomes" id="UP000594262"/>
    </source>
</evidence>
<evidence type="ECO:0000256" key="5">
    <source>
        <dbReference type="PROSITE-ProRule" id="PRU00283"/>
    </source>
</evidence>
<dbReference type="InterPro" id="IPR036961">
    <property type="entry name" value="Kinesin_motor_dom_sf"/>
</dbReference>
<evidence type="ECO:0000256" key="4">
    <source>
        <dbReference type="ARBA" id="ARBA00023212"/>
    </source>
</evidence>
<keyword evidence="5" id="KW-0505">Motor protein</keyword>
<dbReference type="Pfam" id="PF00225">
    <property type="entry name" value="Kinesin"/>
    <property type="match status" value="1"/>
</dbReference>
<dbReference type="GO" id="GO:0005524">
    <property type="term" value="F:ATP binding"/>
    <property type="evidence" value="ECO:0007669"/>
    <property type="project" value="UniProtKB-UniRule"/>
</dbReference>
<keyword evidence="4" id="KW-0963">Cytoplasm</keyword>
<dbReference type="OrthoDB" id="3176171at2759"/>
<evidence type="ECO:0000256" key="3">
    <source>
        <dbReference type="ARBA" id="ARBA00022840"/>
    </source>
</evidence>
<accession>A0A7M5WQ20</accession>
<dbReference type="GO" id="GO:0007018">
    <property type="term" value="P:microtubule-based movement"/>
    <property type="evidence" value="ECO:0007669"/>
    <property type="project" value="InterPro"/>
</dbReference>
<evidence type="ECO:0000313" key="7">
    <source>
        <dbReference type="EnsemblMetazoa" id="CLYHEMP000183.1"/>
    </source>
</evidence>
<dbReference type="SMART" id="SM00129">
    <property type="entry name" value="KISc"/>
    <property type="match status" value="1"/>
</dbReference>
<dbReference type="RefSeq" id="XP_066925734.1">
    <property type="nucleotide sequence ID" value="XM_067069633.1"/>
</dbReference>
<comment type="similarity">
    <text evidence="5">Belongs to the TRAFAC class myosin-kinesin ATPase superfamily. Kinesin family.</text>
</comment>
<evidence type="ECO:0000259" key="6">
    <source>
        <dbReference type="PROSITE" id="PS50067"/>
    </source>
</evidence>
<dbReference type="PRINTS" id="PR00380">
    <property type="entry name" value="KINESINHEAVY"/>
</dbReference>
<organism evidence="7 8">
    <name type="scientific">Clytia hemisphaerica</name>
    <dbReference type="NCBI Taxonomy" id="252671"/>
    <lineage>
        <taxon>Eukaryota</taxon>
        <taxon>Metazoa</taxon>
        <taxon>Cnidaria</taxon>
        <taxon>Hydrozoa</taxon>
        <taxon>Hydroidolina</taxon>
        <taxon>Leptothecata</taxon>
        <taxon>Obeliida</taxon>
        <taxon>Clytiidae</taxon>
        <taxon>Clytia</taxon>
    </lineage>
</organism>
<keyword evidence="4" id="KW-0206">Cytoskeleton</keyword>
<dbReference type="InterPro" id="IPR001752">
    <property type="entry name" value="Kinesin_motor_dom"/>
</dbReference>
<dbReference type="InterPro" id="IPR027640">
    <property type="entry name" value="Kinesin-like_fam"/>
</dbReference>
<dbReference type="Gene3D" id="3.40.850.10">
    <property type="entry name" value="Kinesin motor domain"/>
    <property type="match status" value="1"/>
</dbReference>
<evidence type="ECO:0000256" key="1">
    <source>
        <dbReference type="ARBA" id="ARBA00004245"/>
    </source>
</evidence>
<sequence length="456" mass="51658">MMTTHVCNKNDSSKQRFGVVRIKPLGAGGGGVETSSATGKSIIDFSKDHVSVRDRKKYSYPSMIIPPRMKQDELFDNFMPKCIDDFFQGYNVNVIAYGQTGTGKTHTMFGPPGCMKRAARGEYSYETHQTYGLFPRGILEIFRKVHECNTTESQSSSSNIYALTCSAVELCHMGNEDMFNKSEKRDYSFANGSGSLGIILNRDEKPPRLYGQNEYEIKTYDDILRVFAAIASRNTEGTLLNDTSSRSHCLVALKLWRYDVSTKMVFKTRFQFCDLAGSEKLDKAHSDTSMKLPNGEWNHLAIMGMSTNFSYTELQRCLNDIAIQKKQNRKFNFRAYVTDLLFLLSGSLVGNAITALFVCVSQAESNKAESNYALDFGEKFSKLDMNCQKVKGRLLEDLQKELLKSIDDNCRQIDSASTWKNRYTMMRKAQVRDCEQILNVLKNFSEEKMGSVKSMN</sequence>
<dbReference type="InterPro" id="IPR027417">
    <property type="entry name" value="P-loop_NTPase"/>
</dbReference>